<sequence length="44" mass="4849">MITDEKNFVTAFSADIVTDMQPVGTGNVRVKSVNEKSATENKLY</sequence>
<protein>
    <submittedName>
        <fullName evidence="1">Uncharacterized protein</fullName>
    </submittedName>
</protein>
<organism evidence="1 2">
    <name type="scientific">Grimontia hollisae</name>
    <name type="common">Vibrio hollisae</name>
    <dbReference type="NCBI Taxonomy" id="673"/>
    <lineage>
        <taxon>Bacteria</taxon>
        <taxon>Pseudomonadati</taxon>
        <taxon>Pseudomonadota</taxon>
        <taxon>Gammaproteobacteria</taxon>
        <taxon>Vibrionales</taxon>
        <taxon>Vibrionaceae</taxon>
        <taxon>Grimontia</taxon>
    </lineage>
</organism>
<evidence type="ECO:0000313" key="2">
    <source>
        <dbReference type="Proteomes" id="UP000254512"/>
    </source>
</evidence>
<accession>A0A377HKN0</accession>
<dbReference type="EMBL" id="UGHD01000002">
    <property type="protein sequence ID" value="STO56315.1"/>
    <property type="molecule type" value="Genomic_DNA"/>
</dbReference>
<proteinExistence type="predicted"/>
<dbReference type="Proteomes" id="UP000254512">
    <property type="component" value="Unassembled WGS sequence"/>
</dbReference>
<name>A0A377HKN0_GRIHO</name>
<evidence type="ECO:0000313" key="1">
    <source>
        <dbReference type="EMBL" id="STO56315.1"/>
    </source>
</evidence>
<dbReference type="AlphaFoldDB" id="A0A377HKN0"/>
<reference evidence="1 2" key="1">
    <citation type="submission" date="2018-06" db="EMBL/GenBank/DDBJ databases">
        <authorList>
            <consortium name="Pathogen Informatics"/>
            <person name="Doyle S."/>
        </authorList>
    </citation>
    <scope>NUCLEOTIDE SEQUENCE [LARGE SCALE GENOMIC DNA]</scope>
    <source>
        <strain evidence="1 2">NCTC11645</strain>
    </source>
</reference>
<gene>
    <name evidence="1" type="ORF">NCTC11645_00653</name>
</gene>